<accession>A0AAN6XEI2</accession>
<name>A0AAN6XEI2_9PEZI</name>
<keyword evidence="2" id="KW-1185">Reference proteome</keyword>
<dbReference type="AlphaFoldDB" id="A0AAN6XEI2"/>
<reference evidence="1" key="1">
    <citation type="journal article" date="2023" name="Mol. Phylogenet. Evol.">
        <title>Genome-scale phylogeny and comparative genomics of the fungal order Sordariales.</title>
        <authorList>
            <person name="Hensen N."/>
            <person name="Bonometti L."/>
            <person name="Westerberg I."/>
            <person name="Brannstrom I.O."/>
            <person name="Guillou S."/>
            <person name="Cros-Aarteil S."/>
            <person name="Calhoun S."/>
            <person name="Haridas S."/>
            <person name="Kuo A."/>
            <person name="Mondo S."/>
            <person name="Pangilinan J."/>
            <person name="Riley R."/>
            <person name="LaButti K."/>
            <person name="Andreopoulos B."/>
            <person name="Lipzen A."/>
            <person name="Chen C."/>
            <person name="Yan M."/>
            <person name="Daum C."/>
            <person name="Ng V."/>
            <person name="Clum A."/>
            <person name="Steindorff A."/>
            <person name="Ohm R.A."/>
            <person name="Martin F."/>
            <person name="Silar P."/>
            <person name="Natvig D.O."/>
            <person name="Lalanne C."/>
            <person name="Gautier V."/>
            <person name="Ament-Velasquez S.L."/>
            <person name="Kruys A."/>
            <person name="Hutchinson M.I."/>
            <person name="Powell A.J."/>
            <person name="Barry K."/>
            <person name="Miller A.N."/>
            <person name="Grigoriev I.V."/>
            <person name="Debuchy R."/>
            <person name="Gladieux P."/>
            <person name="Hiltunen Thoren M."/>
            <person name="Johannesson H."/>
        </authorList>
    </citation>
    <scope>NUCLEOTIDE SEQUENCE</scope>
    <source>
        <strain evidence="1">CBS 315.58</strain>
    </source>
</reference>
<organism evidence="1 2">
    <name type="scientific">Triangularia verruculosa</name>
    <dbReference type="NCBI Taxonomy" id="2587418"/>
    <lineage>
        <taxon>Eukaryota</taxon>
        <taxon>Fungi</taxon>
        <taxon>Dikarya</taxon>
        <taxon>Ascomycota</taxon>
        <taxon>Pezizomycotina</taxon>
        <taxon>Sordariomycetes</taxon>
        <taxon>Sordariomycetidae</taxon>
        <taxon>Sordariales</taxon>
        <taxon>Podosporaceae</taxon>
        <taxon>Triangularia</taxon>
    </lineage>
</organism>
<reference evidence="1" key="2">
    <citation type="submission" date="2023-05" db="EMBL/GenBank/DDBJ databases">
        <authorList>
            <consortium name="Lawrence Berkeley National Laboratory"/>
            <person name="Steindorff A."/>
            <person name="Hensen N."/>
            <person name="Bonometti L."/>
            <person name="Westerberg I."/>
            <person name="Brannstrom I.O."/>
            <person name="Guillou S."/>
            <person name="Cros-Aarteil S."/>
            <person name="Calhoun S."/>
            <person name="Haridas S."/>
            <person name="Kuo A."/>
            <person name="Mondo S."/>
            <person name="Pangilinan J."/>
            <person name="Riley R."/>
            <person name="Labutti K."/>
            <person name="Andreopoulos B."/>
            <person name="Lipzen A."/>
            <person name="Chen C."/>
            <person name="Yanf M."/>
            <person name="Daum C."/>
            <person name="Ng V."/>
            <person name="Clum A."/>
            <person name="Ohm R."/>
            <person name="Martin F."/>
            <person name="Silar P."/>
            <person name="Natvig D."/>
            <person name="Lalanne C."/>
            <person name="Gautier V."/>
            <person name="Ament-Velasquez S.L."/>
            <person name="Kruys A."/>
            <person name="Hutchinson M.I."/>
            <person name="Powell A.J."/>
            <person name="Barry K."/>
            <person name="Miller A.N."/>
            <person name="Grigoriev I.V."/>
            <person name="Debuchy R."/>
            <person name="Gladieux P."/>
            <person name="Thoren M.H."/>
            <person name="Johannesson H."/>
        </authorList>
    </citation>
    <scope>NUCLEOTIDE SEQUENCE</scope>
    <source>
        <strain evidence="1">CBS 315.58</strain>
    </source>
</reference>
<evidence type="ECO:0000313" key="1">
    <source>
        <dbReference type="EMBL" id="KAK4196347.1"/>
    </source>
</evidence>
<evidence type="ECO:0000313" key="2">
    <source>
        <dbReference type="Proteomes" id="UP001303160"/>
    </source>
</evidence>
<protein>
    <submittedName>
        <fullName evidence="1">Uncharacterized protein</fullName>
    </submittedName>
</protein>
<dbReference type="Proteomes" id="UP001303160">
    <property type="component" value="Unassembled WGS sequence"/>
</dbReference>
<dbReference type="EMBL" id="MU863987">
    <property type="protein sequence ID" value="KAK4196347.1"/>
    <property type="molecule type" value="Genomic_DNA"/>
</dbReference>
<proteinExistence type="predicted"/>
<comment type="caution">
    <text evidence="1">The sequence shown here is derived from an EMBL/GenBank/DDBJ whole genome shotgun (WGS) entry which is preliminary data.</text>
</comment>
<sequence>MIANVKARDPTDSMSFCAGVAVGGPGTNILPVNLMWHADKNRPMEEVKLRDTTTWKQRAPSWSWASLEGPVAWEPFVLDGRVECHTEVLGGVPYGLTPDDQTVREARLLFRGLAAEVMRSPAEKLGDVGCDIHAYLLDFEEHAACYALLGGVGKEVLGWGVFDRGDKVAGPFMAVVVSRNVDEEDAQCQSLNVLLVKQSAAETGYVYVRVGMGELTNFANLEFKERELIIA</sequence>
<gene>
    <name evidence="1" type="ORF">QBC40DRAFT_309954</name>
</gene>